<dbReference type="SUPFAM" id="SSF109998">
    <property type="entry name" value="Triger factor/SurA peptide-binding domain-like"/>
    <property type="match status" value="1"/>
</dbReference>
<dbReference type="PROSITE" id="PS50198">
    <property type="entry name" value="PPIC_PPIASE_2"/>
    <property type="match status" value="1"/>
</dbReference>
<dbReference type="EMBL" id="CP003154">
    <property type="protein sequence ID" value="AFL76107.1"/>
    <property type="molecule type" value="Genomic_DNA"/>
</dbReference>
<dbReference type="Gene3D" id="3.10.50.40">
    <property type="match status" value="1"/>
</dbReference>
<keyword evidence="5" id="KW-0413">Isomerase</keyword>
<dbReference type="KEGG" id="tvi:Thivi_4294"/>
<keyword evidence="4 5" id="KW-0697">Rotamase</keyword>
<dbReference type="SUPFAM" id="SSF54534">
    <property type="entry name" value="FKBP-like"/>
    <property type="match status" value="1"/>
</dbReference>
<dbReference type="eggNOG" id="COG0760">
    <property type="taxonomic scope" value="Bacteria"/>
</dbReference>
<dbReference type="EC" id="5.2.1.8" evidence="3"/>
<evidence type="ECO:0000256" key="4">
    <source>
        <dbReference type="ARBA" id="ARBA00023110"/>
    </source>
</evidence>
<dbReference type="RefSeq" id="WP_014780487.1">
    <property type="nucleotide sequence ID" value="NC_018012.1"/>
</dbReference>
<dbReference type="PANTHER" id="PTHR47245:SF2">
    <property type="entry name" value="PEPTIDYL-PROLYL CIS-TRANS ISOMERASE HP_0175-RELATED"/>
    <property type="match status" value="1"/>
</dbReference>
<comment type="catalytic activity">
    <reaction evidence="1">
        <text>[protein]-peptidylproline (omega=180) = [protein]-peptidylproline (omega=0)</text>
        <dbReference type="Rhea" id="RHEA:16237"/>
        <dbReference type="Rhea" id="RHEA-COMP:10747"/>
        <dbReference type="Rhea" id="RHEA-COMP:10748"/>
        <dbReference type="ChEBI" id="CHEBI:83833"/>
        <dbReference type="ChEBI" id="CHEBI:83834"/>
        <dbReference type="EC" id="5.2.1.8"/>
    </reaction>
</comment>
<dbReference type="InterPro" id="IPR000297">
    <property type="entry name" value="PPIase_PpiC"/>
</dbReference>
<dbReference type="AlphaFoldDB" id="I3YGI9"/>
<dbReference type="HOGENOM" id="CLU_034646_5_3_6"/>
<dbReference type="NCBIfam" id="TIGR02933">
    <property type="entry name" value="nifM_nitrog"/>
    <property type="match status" value="1"/>
</dbReference>
<comment type="similarity">
    <text evidence="2">Belongs to the PpiC/parvulin rotamase family.</text>
</comment>
<dbReference type="InterPro" id="IPR027304">
    <property type="entry name" value="Trigger_fact/SurA_dom_sf"/>
</dbReference>
<evidence type="ECO:0000256" key="5">
    <source>
        <dbReference type="PROSITE-ProRule" id="PRU00278"/>
    </source>
</evidence>
<organism evidence="7 8">
    <name type="scientific">Thiocystis violascens (strain ATCC 17096 / DSM 198 / 6111)</name>
    <name type="common">Chromatium violascens</name>
    <dbReference type="NCBI Taxonomy" id="765911"/>
    <lineage>
        <taxon>Bacteria</taxon>
        <taxon>Pseudomonadati</taxon>
        <taxon>Pseudomonadota</taxon>
        <taxon>Gammaproteobacteria</taxon>
        <taxon>Chromatiales</taxon>
        <taxon>Chromatiaceae</taxon>
        <taxon>Thiocystis</taxon>
    </lineage>
</organism>
<evidence type="ECO:0000256" key="3">
    <source>
        <dbReference type="ARBA" id="ARBA00013194"/>
    </source>
</evidence>
<accession>I3YGI9</accession>
<dbReference type="Proteomes" id="UP000006062">
    <property type="component" value="Chromosome"/>
</dbReference>
<dbReference type="InterPro" id="IPR046357">
    <property type="entry name" value="PPIase_dom_sf"/>
</dbReference>
<sequence length="288" mass="32272">MNVRPPPSTSPSAEYRYHLLRAASERFQTTPGALDAERLSQAERQAQQTFELESLVLSSPEARDTLAPEPRLDEAVLAIRQRYPDEDSFLADLTANGLDADTLRQSLRRELVFDAVMQQVGARAEPVSELDEQLFHELHRERFITPERRTARHILITVNDDFAENRREVALARIDAVAAQLKGQAQRFGALARQCSECPTATEDGRLGAVPRGQLYPELDAALFALAEGEVSGVLKSELGFHLLLCERIEPGVEIGFEQARAKIHSVIAARRRLDRQKSWLAELRQAT</sequence>
<keyword evidence="8" id="KW-1185">Reference proteome</keyword>
<evidence type="ECO:0000313" key="7">
    <source>
        <dbReference type="EMBL" id="AFL76107.1"/>
    </source>
</evidence>
<dbReference type="STRING" id="765911.Thivi_4294"/>
<proteinExistence type="inferred from homology"/>
<dbReference type="Pfam" id="PF00639">
    <property type="entry name" value="Rotamase"/>
    <property type="match status" value="1"/>
</dbReference>
<dbReference type="InterPro" id="IPR014282">
    <property type="entry name" value="Nitrogen_fix_NifM"/>
</dbReference>
<gene>
    <name evidence="7" type="ordered locus">Thivi_4294</name>
</gene>
<dbReference type="GO" id="GO:0003755">
    <property type="term" value="F:peptidyl-prolyl cis-trans isomerase activity"/>
    <property type="evidence" value="ECO:0007669"/>
    <property type="project" value="UniProtKB-KW"/>
</dbReference>
<evidence type="ECO:0000259" key="6">
    <source>
        <dbReference type="PROSITE" id="PS50198"/>
    </source>
</evidence>
<dbReference type="OrthoDB" id="9769613at2"/>
<name>I3YGI9_THIV6</name>
<dbReference type="PANTHER" id="PTHR47245">
    <property type="entry name" value="PEPTIDYLPROLYL ISOMERASE"/>
    <property type="match status" value="1"/>
</dbReference>
<evidence type="ECO:0000256" key="2">
    <source>
        <dbReference type="ARBA" id="ARBA00007656"/>
    </source>
</evidence>
<reference evidence="7 8" key="1">
    <citation type="submission" date="2012-06" db="EMBL/GenBank/DDBJ databases">
        <title>Complete sequence of Thiocystis violascens DSM 198.</title>
        <authorList>
            <consortium name="US DOE Joint Genome Institute"/>
            <person name="Lucas S."/>
            <person name="Han J."/>
            <person name="Lapidus A."/>
            <person name="Cheng J.-F."/>
            <person name="Goodwin L."/>
            <person name="Pitluck S."/>
            <person name="Peters L."/>
            <person name="Ovchinnikova G."/>
            <person name="Teshima H."/>
            <person name="Detter J.C."/>
            <person name="Han C."/>
            <person name="Tapia R."/>
            <person name="Land M."/>
            <person name="Hauser L."/>
            <person name="Kyrpides N."/>
            <person name="Ivanova N."/>
            <person name="Pagani I."/>
            <person name="Vogl K."/>
            <person name="Liu Z."/>
            <person name="Frigaard N.-U."/>
            <person name="Bryant D."/>
            <person name="Woyke T."/>
        </authorList>
    </citation>
    <scope>NUCLEOTIDE SEQUENCE [LARGE SCALE GENOMIC DNA]</scope>
    <source>
        <strain evidence="8">ATCC 17096 / DSM 198 / 6111</strain>
    </source>
</reference>
<evidence type="ECO:0000256" key="1">
    <source>
        <dbReference type="ARBA" id="ARBA00000971"/>
    </source>
</evidence>
<dbReference type="InterPro" id="IPR050245">
    <property type="entry name" value="PrsA_foldase"/>
</dbReference>
<evidence type="ECO:0000313" key="8">
    <source>
        <dbReference type="Proteomes" id="UP000006062"/>
    </source>
</evidence>
<protein>
    <recommendedName>
        <fullName evidence="3">peptidylprolyl isomerase</fullName>
        <ecNumber evidence="3">5.2.1.8</ecNumber>
    </recommendedName>
</protein>
<feature type="domain" description="PpiC" evidence="6">
    <location>
        <begin position="146"/>
        <end position="248"/>
    </location>
</feature>